<keyword evidence="6 11" id="KW-0378">Hydrolase</keyword>
<dbReference type="EMBL" id="CP007128">
    <property type="protein sequence ID" value="AHG90942.1"/>
    <property type="molecule type" value="Genomic_DNA"/>
</dbReference>
<dbReference type="InterPro" id="IPR004387">
    <property type="entry name" value="Pept_M50_Zn"/>
</dbReference>
<comment type="cofactor">
    <cofactor evidence="1 11">
        <name>Zn(2+)</name>
        <dbReference type="ChEBI" id="CHEBI:29105"/>
    </cofactor>
</comment>
<keyword evidence="5 11" id="KW-0812">Transmembrane</keyword>
<proteinExistence type="inferred from homology"/>
<feature type="transmembrane region" description="Helical" evidence="11">
    <location>
        <begin position="138"/>
        <end position="159"/>
    </location>
</feature>
<dbReference type="NCBIfam" id="TIGR00054">
    <property type="entry name" value="RIP metalloprotease RseP"/>
    <property type="match status" value="1"/>
</dbReference>
<dbReference type="SMART" id="SM00228">
    <property type="entry name" value="PDZ"/>
    <property type="match status" value="1"/>
</dbReference>
<evidence type="ECO:0000259" key="12">
    <source>
        <dbReference type="PROSITE" id="PS50106"/>
    </source>
</evidence>
<evidence type="ECO:0000256" key="5">
    <source>
        <dbReference type="ARBA" id="ARBA00022692"/>
    </source>
</evidence>
<keyword evidence="9 11" id="KW-0482">Metalloprotease</keyword>
<dbReference type="InterPro" id="IPR036034">
    <property type="entry name" value="PDZ_sf"/>
</dbReference>
<dbReference type="InterPro" id="IPR001478">
    <property type="entry name" value="PDZ"/>
</dbReference>
<evidence type="ECO:0000256" key="3">
    <source>
        <dbReference type="ARBA" id="ARBA00007931"/>
    </source>
</evidence>
<feature type="domain" description="PDZ" evidence="12">
    <location>
        <begin position="154"/>
        <end position="241"/>
    </location>
</feature>
<sequence length="407" mass="43226">MLTLLAPIIVFGLVVFVHELGHFLAAKAVGVYAPRFSIGFGPALLRKRFGETEYVLAALPLGGYVRMASREDESMAFIEGGGEHPSDAVPTTGANAAGRAVDDHVGDPRLRKDWDPDALAPFGPHPVPEHRWFESKSLPARLLILLAGVTMNALLAIVMNTANVAAYGRPYLPAVIDSVLPGQPAAVAGLARGDSIIAVNGAPVRTWGDLLERVSQLPNSTVDFAIVRAGTPMHLSVSTRAQQVTDEITQERRTVGRVGIAPRAREMREHVGFGDALGDGWRATWYSAGAVVGVVRGLFAGRVAVSNLGGPIAIARTSVAAAKGGLEPLLALVAFLSINIAVLNLLPIPVLDGGQVLINVLEAIKGSAFSVRTREYILRAGLVAIALLFVTVMWNDLSRLLGDIFRR</sequence>
<dbReference type="RefSeq" id="WP_025412404.1">
    <property type="nucleotide sequence ID" value="NZ_CP007128.1"/>
</dbReference>
<dbReference type="OrthoDB" id="9782003at2"/>
<keyword evidence="11" id="KW-0479">Metal-binding</keyword>
<feature type="transmembrane region" description="Helical" evidence="11">
    <location>
        <begin position="329"/>
        <end position="351"/>
    </location>
</feature>
<keyword evidence="4 13" id="KW-0645">Protease</keyword>
<feature type="transmembrane region" description="Helical" evidence="11">
    <location>
        <begin position="376"/>
        <end position="397"/>
    </location>
</feature>
<keyword evidence="8 11" id="KW-1133">Transmembrane helix</keyword>
<dbReference type="InterPro" id="IPR041489">
    <property type="entry name" value="PDZ_6"/>
</dbReference>
<keyword evidence="7 11" id="KW-0862">Zinc</keyword>
<organism evidence="13 14">
    <name type="scientific">Gemmatirosa kalamazoonensis</name>
    <dbReference type="NCBI Taxonomy" id="861299"/>
    <lineage>
        <taxon>Bacteria</taxon>
        <taxon>Pseudomonadati</taxon>
        <taxon>Gemmatimonadota</taxon>
        <taxon>Gemmatimonadia</taxon>
        <taxon>Gemmatimonadales</taxon>
        <taxon>Gemmatimonadaceae</taxon>
        <taxon>Gemmatirosa</taxon>
    </lineage>
</organism>
<evidence type="ECO:0000256" key="11">
    <source>
        <dbReference type="RuleBase" id="RU362031"/>
    </source>
</evidence>
<dbReference type="GO" id="GO:0004222">
    <property type="term" value="F:metalloendopeptidase activity"/>
    <property type="evidence" value="ECO:0007669"/>
    <property type="project" value="InterPro"/>
</dbReference>
<dbReference type="PANTHER" id="PTHR42837">
    <property type="entry name" value="REGULATOR OF SIGMA-E PROTEASE RSEP"/>
    <property type="match status" value="1"/>
</dbReference>
<dbReference type="HOGENOM" id="CLU_025778_1_0_0"/>
<dbReference type="Pfam" id="PF17820">
    <property type="entry name" value="PDZ_6"/>
    <property type="match status" value="1"/>
</dbReference>
<dbReference type="EC" id="3.4.24.-" evidence="11"/>
<dbReference type="GO" id="GO:0016020">
    <property type="term" value="C:membrane"/>
    <property type="evidence" value="ECO:0007669"/>
    <property type="project" value="UniProtKB-SubCell"/>
</dbReference>
<evidence type="ECO:0000256" key="7">
    <source>
        <dbReference type="ARBA" id="ARBA00022833"/>
    </source>
</evidence>
<accession>W0RKH5</accession>
<evidence type="ECO:0000256" key="6">
    <source>
        <dbReference type="ARBA" id="ARBA00022801"/>
    </source>
</evidence>
<dbReference type="eggNOG" id="COG0750">
    <property type="taxonomic scope" value="Bacteria"/>
</dbReference>
<comment type="subcellular location">
    <subcellularLocation>
        <location evidence="2">Membrane</location>
        <topology evidence="2">Multi-pass membrane protein</topology>
    </subcellularLocation>
</comment>
<evidence type="ECO:0000256" key="8">
    <source>
        <dbReference type="ARBA" id="ARBA00022989"/>
    </source>
</evidence>
<dbReference type="PROSITE" id="PS50106">
    <property type="entry name" value="PDZ"/>
    <property type="match status" value="1"/>
</dbReference>
<dbReference type="PANTHER" id="PTHR42837:SF2">
    <property type="entry name" value="MEMBRANE METALLOPROTEASE ARASP2, CHLOROPLASTIC-RELATED"/>
    <property type="match status" value="1"/>
</dbReference>
<dbReference type="Proteomes" id="UP000019151">
    <property type="component" value="Chromosome"/>
</dbReference>
<dbReference type="AlphaFoldDB" id="W0RKH5"/>
<keyword evidence="10 11" id="KW-0472">Membrane</keyword>
<dbReference type="CDD" id="cd23081">
    <property type="entry name" value="cpPDZ_EcRseP-like"/>
    <property type="match status" value="1"/>
</dbReference>
<protein>
    <recommendedName>
        <fullName evidence="11">Zinc metalloprotease</fullName>
        <ecNumber evidence="11">3.4.24.-</ecNumber>
    </recommendedName>
</protein>
<name>W0RKH5_9BACT</name>
<dbReference type="GO" id="GO:0006508">
    <property type="term" value="P:proteolysis"/>
    <property type="evidence" value="ECO:0007669"/>
    <property type="project" value="UniProtKB-KW"/>
</dbReference>
<dbReference type="Gene3D" id="2.30.42.10">
    <property type="match status" value="1"/>
</dbReference>
<keyword evidence="14" id="KW-1185">Reference proteome</keyword>
<dbReference type="InterPro" id="IPR008915">
    <property type="entry name" value="Peptidase_M50"/>
</dbReference>
<dbReference type="SUPFAM" id="SSF50156">
    <property type="entry name" value="PDZ domain-like"/>
    <property type="match status" value="1"/>
</dbReference>
<dbReference type="Pfam" id="PF02163">
    <property type="entry name" value="Peptidase_M50"/>
    <property type="match status" value="1"/>
</dbReference>
<evidence type="ECO:0000256" key="1">
    <source>
        <dbReference type="ARBA" id="ARBA00001947"/>
    </source>
</evidence>
<reference evidence="13 14" key="1">
    <citation type="journal article" date="2014" name="Genome Announc.">
        <title>Genome Sequence and Methylome of Soil Bacterium Gemmatirosa kalamazoonensis KBS708T, a Member of the Rarely Cultivated Gemmatimonadetes Phylum.</title>
        <authorList>
            <person name="Debruyn J.M."/>
            <person name="Radosevich M."/>
            <person name="Wommack K.E."/>
            <person name="Polson S.W."/>
            <person name="Hauser L.J."/>
            <person name="Fawaz M.N."/>
            <person name="Korlach J."/>
            <person name="Tsai Y.C."/>
        </authorList>
    </citation>
    <scope>NUCLEOTIDE SEQUENCE [LARGE SCALE GENOMIC DNA]</scope>
    <source>
        <strain evidence="13 14">KBS708</strain>
    </source>
</reference>
<dbReference type="FunCoup" id="W0RKH5">
    <property type="interactions" value="472"/>
</dbReference>
<dbReference type="CDD" id="cd06163">
    <property type="entry name" value="S2P-M50_PDZ_RseP-like"/>
    <property type="match status" value="1"/>
</dbReference>
<gene>
    <name evidence="13" type="ORF">J421_3405</name>
</gene>
<dbReference type="KEGG" id="gba:J421_3405"/>
<evidence type="ECO:0000313" key="13">
    <source>
        <dbReference type="EMBL" id="AHG90942.1"/>
    </source>
</evidence>
<evidence type="ECO:0000256" key="9">
    <source>
        <dbReference type="ARBA" id="ARBA00023049"/>
    </source>
</evidence>
<evidence type="ECO:0000256" key="2">
    <source>
        <dbReference type="ARBA" id="ARBA00004141"/>
    </source>
</evidence>
<dbReference type="STRING" id="861299.J421_3405"/>
<evidence type="ECO:0000256" key="10">
    <source>
        <dbReference type="ARBA" id="ARBA00023136"/>
    </source>
</evidence>
<dbReference type="GO" id="GO:0046872">
    <property type="term" value="F:metal ion binding"/>
    <property type="evidence" value="ECO:0007669"/>
    <property type="project" value="UniProtKB-KW"/>
</dbReference>
<evidence type="ECO:0000313" key="14">
    <source>
        <dbReference type="Proteomes" id="UP000019151"/>
    </source>
</evidence>
<evidence type="ECO:0000256" key="4">
    <source>
        <dbReference type="ARBA" id="ARBA00022670"/>
    </source>
</evidence>
<dbReference type="InParanoid" id="W0RKH5"/>
<comment type="similarity">
    <text evidence="3 11">Belongs to the peptidase M50B family.</text>
</comment>